<keyword evidence="1" id="KW-0472">Membrane</keyword>
<dbReference type="EMBL" id="CDGG01000001">
    <property type="protein sequence ID" value="CEI81818.1"/>
    <property type="molecule type" value="Genomic_DNA"/>
</dbReference>
<dbReference type="Proteomes" id="UP000040453">
    <property type="component" value="Unassembled WGS sequence"/>
</dbReference>
<accession>A0A0A1MFI3</accession>
<keyword evidence="1" id="KW-0812">Transmembrane</keyword>
<dbReference type="STRING" id="545501.BN997_01671"/>
<gene>
    <name evidence="2" type="ORF">BN997_01671</name>
</gene>
<feature type="transmembrane region" description="Helical" evidence="1">
    <location>
        <begin position="12"/>
        <end position="31"/>
    </location>
</feature>
<reference evidence="2 3" key="1">
    <citation type="submission" date="2014-11" db="EMBL/GenBank/DDBJ databases">
        <authorList>
            <person name="Urmite Genomes Urmite Genomes"/>
        </authorList>
    </citation>
    <scope>NUCLEOTIDE SEQUENCE [LARGE SCALE GENOMIC DNA]</scope>
    <source>
        <strain evidence="2 3">Oc5</strain>
    </source>
</reference>
<evidence type="ECO:0000313" key="3">
    <source>
        <dbReference type="Proteomes" id="UP000040453"/>
    </source>
</evidence>
<keyword evidence="1" id="KW-1133">Transmembrane helix</keyword>
<keyword evidence="3" id="KW-1185">Reference proteome</keyword>
<sequence length="32" mass="3521">MMVKNKKEHAVSTLSVGLGIAVAVIVLFTYWD</sequence>
<organism evidence="2 3">
    <name type="scientific">Oceanobacillus oncorhynchi</name>
    <dbReference type="NCBI Taxonomy" id="545501"/>
    <lineage>
        <taxon>Bacteria</taxon>
        <taxon>Bacillati</taxon>
        <taxon>Bacillota</taxon>
        <taxon>Bacilli</taxon>
        <taxon>Bacillales</taxon>
        <taxon>Bacillaceae</taxon>
        <taxon>Oceanobacillus</taxon>
    </lineage>
</organism>
<name>A0A0A1MFI3_9BACI</name>
<evidence type="ECO:0000256" key="1">
    <source>
        <dbReference type="SAM" id="Phobius"/>
    </source>
</evidence>
<proteinExistence type="predicted"/>
<dbReference type="AlphaFoldDB" id="A0A0A1MFI3"/>
<evidence type="ECO:0000313" key="2">
    <source>
        <dbReference type="EMBL" id="CEI81818.1"/>
    </source>
</evidence>
<protein>
    <submittedName>
        <fullName evidence="2">Uncharacterized protein</fullName>
    </submittedName>
</protein>